<reference evidence="3" key="1">
    <citation type="journal article" date="2013" name="Proc. Natl. Acad. Sci. U.S.A.">
        <title>Genome structure and metabolic features in the red seaweed Chondrus crispus shed light on evolution of the Archaeplastida.</title>
        <authorList>
            <person name="Collen J."/>
            <person name="Porcel B."/>
            <person name="Carre W."/>
            <person name="Ball S.G."/>
            <person name="Chaparro C."/>
            <person name="Tonon T."/>
            <person name="Barbeyron T."/>
            <person name="Michel G."/>
            <person name="Noel B."/>
            <person name="Valentin K."/>
            <person name="Elias M."/>
            <person name="Artiguenave F."/>
            <person name="Arun A."/>
            <person name="Aury J.M."/>
            <person name="Barbosa-Neto J.F."/>
            <person name="Bothwell J.H."/>
            <person name="Bouget F.Y."/>
            <person name="Brillet L."/>
            <person name="Cabello-Hurtado F."/>
            <person name="Capella-Gutierrez S."/>
            <person name="Charrier B."/>
            <person name="Cladiere L."/>
            <person name="Cock J.M."/>
            <person name="Coelho S.M."/>
            <person name="Colleoni C."/>
            <person name="Czjzek M."/>
            <person name="Da Silva C."/>
            <person name="Delage L."/>
            <person name="Denoeud F."/>
            <person name="Deschamps P."/>
            <person name="Dittami S.M."/>
            <person name="Gabaldon T."/>
            <person name="Gachon C.M."/>
            <person name="Groisillier A."/>
            <person name="Herve C."/>
            <person name="Jabbari K."/>
            <person name="Katinka M."/>
            <person name="Kloareg B."/>
            <person name="Kowalczyk N."/>
            <person name="Labadie K."/>
            <person name="Leblanc C."/>
            <person name="Lopez P.J."/>
            <person name="McLachlan D.H."/>
            <person name="Meslet-Cladiere L."/>
            <person name="Moustafa A."/>
            <person name="Nehr Z."/>
            <person name="Nyvall Collen P."/>
            <person name="Panaud O."/>
            <person name="Partensky F."/>
            <person name="Poulain J."/>
            <person name="Rensing S.A."/>
            <person name="Rousvoal S."/>
            <person name="Samson G."/>
            <person name="Symeonidi A."/>
            <person name="Weissenbach J."/>
            <person name="Zambounis A."/>
            <person name="Wincker P."/>
            <person name="Boyen C."/>
        </authorList>
    </citation>
    <scope>NUCLEOTIDE SEQUENCE [LARGE SCALE GENOMIC DNA]</scope>
    <source>
        <strain evidence="3">cv. Stackhouse</strain>
    </source>
</reference>
<dbReference type="GeneID" id="17324104"/>
<proteinExistence type="predicted"/>
<feature type="region of interest" description="Disordered" evidence="1">
    <location>
        <begin position="196"/>
        <end position="220"/>
    </location>
</feature>
<feature type="compositionally biased region" description="Polar residues" evidence="1">
    <location>
        <begin position="1"/>
        <end position="21"/>
    </location>
</feature>
<feature type="region of interest" description="Disordered" evidence="1">
    <location>
        <begin position="414"/>
        <end position="465"/>
    </location>
</feature>
<dbReference type="STRING" id="2769.R7QDI3"/>
<keyword evidence="3" id="KW-1185">Reference proteome</keyword>
<evidence type="ECO:0000313" key="2">
    <source>
        <dbReference type="EMBL" id="CDF36572.1"/>
    </source>
</evidence>
<dbReference type="Proteomes" id="UP000012073">
    <property type="component" value="Unassembled WGS sequence"/>
</dbReference>
<gene>
    <name evidence="2" type="ORF">CHC_T00004884001</name>
</gene>
<dbReference type="RefSeq" id="XP_005716391.1">
    <property type="nucleotide sequence ID" value="XM_005716334.1"/>
</dbReference>
<dbReference type="EMBL" id="HG001789">
    <property type="protein sequence ID" value="CDF36572.1"/>
    <property type="molecule type" value="Genomic_DNA"/>
</dbReference>
<organism evidence="2 3">
    <name type="scientific">Chondrus crispus</name>
    <name type="common">Carrageen Irish moss</name>
    <name type="synonym">Polymorpha crispa</name>
    <dbReference type="NCBI Taxonomy" id="2769"/>
    <lineage>
        <taxon>Eukaryota</taxon>
        <taxon>Rhodophyta</taxon>
        <taxon>Florideophyceae</taxon>
        <taxon>Rhodymeniophycidae</taxon>
        <taxon>Gigartinales</taxon>
        <taxon>Gigartinaceae</taxon>
        <taxon>Chondrus</taxon>
    </lineage>
</organism>
<protein>
    <submittedName>
        <fullName evidence="2">Uncharacterized protein</fullName>
    </submittedName>
</protein>
<accession>R7QDI3</accession>
<evidence type="ECO:0000256" key="1">
    <source>
        <dbReference type="SAM" id="MobiDB-lite"/>
    </source>
</evidence>
<dbReference type="OMA" id="SSARFCC"/>
<feature type="region of interest" description="Disordered" evidence="1">
    <location>
        <begin position="255"/>
        <end position="285"/>
    </location>
</feature>
<dbReference type="KEGG" id="ccp:CHC_T00004884001"/>
<evidence type="ECO:0000313" key="3">
    <source>
        <dbReference type="Proteomes" id="UP000012073"/>
    </source>
</evidence>
<dbReference type="AlphaFoldDB" id="R7QDI3"/>
<dbReference type="Gramene" id="CDF36572">
    <property type="protein sequence ID" value="CDF36572"/>
    <property type="gene ID" value="CHC_T00004884001"/>
</dbReference>
<feature type="region of interest" description="Disordered" evidence="1">
    <location>
        <begin position="157"/>
        <end position="181"/>
    </location>
</feature>
<sequence length="465" mass="48281">MYATNASSFQAPTSSSYSNAPQSPPGEFRKPPPGYASGQPLYHPDCAPATQIYEEHTSASHYPYAHVGARPPGQAYLSGKPVNSHYVADPPKYTPSPDIYQASIPDDRYRRSLYTTGHTPGAQHSDICLTAYSDTSSQMTQPAISSRHSMPAYGMGGSNNLQQPYAAQPYPHAPQPNPQQLQHQSSLCNRIPPYDANNGLTRPASFRGPAQNASSSHKYGRKGTQYISGVYGSDPQAHDPRLATPCPNGPGVGLQHPGFAQRQPGYPPQGSPYADNGPRVHGVGPPQGYASPNGYAAHDQLQSMHGNPPLGNNMYNSTPQPPRYGPSVGGMVPLPGVGGMMPPPGVGGMMPPSGVGGMMPPSGVGGMMPPPGVGGMMMPPPGAGGMLQHNETMPCGGGLPGMGPVPPVPGMGVQTVGPEHGGAHPHRPPHSGPYGGGGPPPYRPGPSLAPTRHSVNGMAQPYPGL</sequence>
<feature type="region of interest" description="Disordered" evidence="1">
    <location>
        <begin position="1"/>
        <end position="48"/>
    </location>
</feature>
<name>R7QDI3_CHOCR</name>